<dbReference type="EMBL" id="RWGY01000002">
    <property type="protein sequence ID" value="TVU50988.1"/>
    <property type="molecule type" value="Genomic_DNA"/>
</dbReference>
<feature type="domain" description="DUF3615" evidence="2">
    <location>
        <begin position="517"/>
        <end position="624"/>
    </location>
</feature>
<protein>
    <recommendedName>
        <fullName evidence="6">Coatomer alpha subunit C-terminal domain-containing protein</fullName>
    </recommendedName>
</protein>
<dbReference type="Gramene" id="TVU50988">
    <property type="protein sequence ID" value="TVU50988"/>
    <property type="gene ID" value="EJB05_02388"/>
</dbReference>
<feature type="non-terminal residue" evidence="4">
    <location>
        <position position="1"/>
    </location>
</feature>
<feature type="domain" description="PIR2-like helical" evidence="3">
    <location>
        <begin position="263"/>
        <end position="378"/>
    </location>
</feature>
<reference evidence="4 5" key="1">
    <citation type="journal article" date="2019" name="Sci. Rep.">
        <title>A high-quality genome of Eragrostis curvula grass provides insights into Poaceae evolution and supports new strategies to enhance forage quality.</title>
        <authorList>
            <person name="Carballo J."/>
            <person name="Santos B.A.C.M."/>
            <person name="Zappacosta D."/>
            <person name="Garbus I."/>
            <person name="Selva J.P."/>
            <person name="Gallo C.A."/>
            <person name="Diaz A."/>
            <person name="Albertini E."/>
            <person name="Caccamo M."/>
            <person name="Echenique V."/>
        </authorList>
    </citation>
    <scope>NUCLEOTIDE SEQUENCE [LARGE SCALE GENOMIC DNA]</scope>
    <source>
        <strain evidence="5">cv. Victoria</strain>
        <tissue evidence="4">Leaf</tissue>
    </source>
</reference>
<feature type="domain" description="PIR2-like helical" evidence="3">
    <location>
        <begin position="40"/>
        <end position="138"/>
    </location>
</feature>
<accession>A0A5J9WS94</accession>
<evidence type="ECO:0000256" key="1">
    <source>
        <dbReference type="SAM" id="MobiDB-lite"/>
    </source>
</evidence>
<dbReference type="InterPro" id="IPR022059">
    <property type="entry name" value="DUF3615"/>
</dbReference>
<gene>
    <name evidence="4" type="ORF">EJB05_02388</name>
</gene>
<dbReference type="AlphaFoldDB" id="A0A5J9WS94"/>
<comment type="caution">
    <text evidence="4">The sequence shown here is derived from an EMBL/GenBank/DDBJ whole genome shotgun (WGS) entry which is preliminary data.</text>
</comment>
<keyword evidence="5" id="KW-1185">Reference proteome</keyword>
<feature type="region of interest" description="Disordered" evidence="1">
    <location>
        <begin position="686"/>
        <end position="712"/>
    </location>
</feature>
<dbReference type="InterPro" id="IPR046527">
    <property type="entry name" value="PIR2-like_helical"/>
</dbReference>
<evidence type="ECO:0008006" key="6">
    <source>
        <dbReference type="Google" id="ProtNLM"/>
    </source>
</evidence>
<dbReference type="Pfam" id="PF20235">
    <property type="entry name" value="PIR2-like_helical"/>
    <property type="match status" value="2"/>
</dbReference>
<organism evidence="4 5">
    <name type="scientific">Eragrostis curvula</name>
    <name type="common">weeping love grass</name>
    <dbReference type="NCBI Taxonomy" id="38414"/>
    <lineage>
        <taxon>Eukaryota</taxon>
        <taxon>Viridiplantae</taxon>
        <taxon>Streptophyta</taxon>
        <taxon>Embryophyta</taxon>
        <taxon>Tracheophyta</taxon>
        <taxon>Spermatophyta</taxon>
        <taxon>Magnoliopsida</taxon>
        <taxon>Liliopsida</taxon>
        <taxon>Poales</taxon>
        <taxon>Poaceae</taxon>
        <taxon>PACMAD clade</taxon>
        <taxon>Chloridoideae</taxon>
        <taxon>Eragrostideae</taxon>
        <taxon>Eragrostidinae</taxon>
        <taxon>Eragrostis</taxon>
    </lineage>
</organism>
<feature type="compositionally biased region" description="Acidic residues" evidence="1">
    <location>
        <begin position="688"/>
        <end position="699"/>
    </location>
</feature>
<evidence type="ECO:0000313" key="5">
    <source>
        <dbReference type="Proteomes" id="UP000324897"/>
    </source>
</evidence>
<evidence type="ECO:0000259" key="3">
    <source>
        <dbReference type="Pfam" id="PF20235"/>
    </source>
</evidence>
<evidence type="ECO:0000313" key="4">
    <source>
        <dbReference type="EMBL" id="TVU50988.1"/>
    </source>
</evidence>
<sequence>MALVCGTSNDMDHRIYGPSNGFQYPTRGEQAESKSRLLAKIHAVYCKALERLTAANARARPHHVAAAARVLHGGALSSRVQSRAASSSAAAELVEDLERRSLTGLVTFLTRLFPYLADCEAASYLLAADADALVAARIVVRDRRMARFGSSDLAVREALEMALKCAAMAAGHPDPHRLVGAWLAVSGRLDAAVALLAKVRRRCPASFSNLGKLLLLADGRRRYSNSNLWRPWQLAASRRPHPRLRVQPHQSISTTPLKRVLLDAIHGYYLSALARLPGGELRRRLHRSLLVAGHCYGPLADPVANVVANAVWYDAAFPPRAHELELDMVSTLSLHRIGTRSMYGLVSFLCTRYHRLDFRHAVRLLVESDANLLLADPNLDAMTAAVLRKEKRRRRFHSPWSVAGTSSSSSRNALGLGVPPATGVEDAFKAAAIAAKHPHPEAQAKLLASCKKLLGPSLSLLQSGGQLTSADVRRLARLLCPESPPSSDEQPLPAFPLKEYLRVHTRIVDKVVKALHACAPTYELHVVCGVNENVSGPVYCLGGSSFAPHKCYRCHVNFLATPKEGAAADRAPVLFFAELSNDDDDDGGASGTLPLCCPVSAPPPCAERVRCLFCDYVGIRIVHPIETTFHGRQMEFEKMVRGEDPFDEDFNPALMQLYYTNTDIIRHSRLIADGIYSLKEDCLYAESRDDDDEEEEEGDQGVVYGSDYDVYE</sequence>
<name>A0A5J9WS94_9POAL</name>
<dbReference type="PANTHER" id="PTHR33120:SF47">
    <property type="entry name" value="OS05G0571400 PROTEIN"/>
    <property type="match status" value="1"/>
</dbReference>
<proteinExistence type="predicted"/>
<dbReference type="Pfam" id="PF12274">
    <property type="entry name" value="DUF3615"/>
    <property type="match status" value="1"/>
</dbReference>
<dbReference type="PANTHER" id="PTHR33120">
    <property type="entry name" value="EXPRESSED PROTEIN-RELATED"/>
    <property type="match status" value="1"/>
</dbReference>
<dbReference type="Proteomes" id="UP000324897">
    <property type="component" value="Chromosome 6"/>
</dbReference>
<evidence type="ECO:0000259" key="2">
    <source>
        <dbReference type="Pfam" id="PF12274"/>
    </source>
</evidence>
<dbReference type="OrthoDB" id="691360at2759"/>